<accession>A0A3B0XBN6</accession>
<organism evidence="1">
    <name type="scientific">hydrothermal vent metagenome</name>
    <dbReference type="NCBI Taxonomy" id="652676"/>
    <lineage>
        <taxon>unclassified sequences</taxon>
        <taxon>metagenomes</taxon>
        <taxon>ecological metagenomes</taxon>
    </lineage>
</organism>
<gene>
    <name evidence="1" type="ORF">MNBD_GAMMA11-1866</name>
</gene>
<evidence type="ECO:0000313" key="1">
    <source>
        <dbReference type="EMBL" id="VAW65665.1"/>
    </source>
</evidence>
<reference evidence="1" key="1">
    <citation type="submission" date="2018-06" db="EMBL/GenBank/DDBJ databases">
        <authorList>
            <person name="Zhirakovskaya E."/>
        </authorList>
    </citation>
    <scope>NUCLEOTIDE SEQUENCE</scope>
</reference>
<dbReference type="EMBL" id="UOFG01000256">
    <property type="protein sequence ID" value="VAW65665.1"/>
    <property type="molecule type" value="Genomic_DNA"/>
</dbReference>
<proteinExistence type="predicted"/>
<protein>
    <submittedName>
        <fullName evidence="1">Uncharacterized protein</fullName>
    </submittedName>
</protein>
<name>A0A3B0XBN6_9ZZZZ</name>
<sequence>MFNQGIQAEYLKWVVDGGTRKPKNKAHVLPASIRRNKYGNIPRGKVKKLLQRSDVFSGKVKGVSGIYQRTRRGLKLLFAYKAEVKHEPQYRFREVAEKRVRQTLVRNFTVAMGGR</sequence>
<dbReference type="AlphaFoldDB" id="A0A3B0XBN6"/>